<reference evidence="1 2" key="1">
    <citation type="submission" date="2018-07" db="EMBL/GenBank/DDBJ databases">
        <title>Genome sequencing of Moraxellaceae gen. HYN0046.</title>
        <authorList>
            <person name="Kim M."/>
            <person name="Yi H."/>
        </authorList>
    </citation>
    <scope>NUCLEOTIDE SEQUENCE [LARGE SCALE GENOMIC DNA]</scope>
    <source>
        <strain evidence="1 2">HYN0046</strain>
    </source>
</reference>
<organism evidence="1 2">
    <name type="scientific">Aquirhabdus parva</name>
    <dbReference type="NCBI Taxonomy" id="2283318"/>
    <lineage>
        <taxon>Bacteria</taxon>
        <taxon>Pseudomonadati</taxon>
        <taxon>Pseudomonadota</taxon>
        <taxon>Gammaproteobacteria</taxon>
        <taxon>Moraxellales</taxon>
        <taxon>Moraxellaceae</taxon>
        <taxon>Aquirhabdus</taxon>
    </lineage>
</organism>
<evidence type="ECO:0000313" key="2">
    <source>
        <dbReference type="Proteomes" id="UP000253940"/>
    </source>
</evidence>
<dbReference type="SUPFAM" id="SSF48452">
    <property type="entry name" value="TPR-like"/>
    <property type="match status" value="1"/>
</dbReference>
<gene>
    <name evidence="1" type="ORF">HYN46_15840</name>
</gene>
<name>A0A345PA74_9GAMM</name>
<dbReference type="InterPro" id="IPR011990">
    <property type="entry name" value="TPR-like_helical_dom_sf"/>
</dbReference>
<dbReference type="EMBL" id="CP031222">
    <property type="protein sequence ID" value="AXI04183.1"/>
    <property type="molecule type" value="Genomic_DNA"/>
</dbReference>
<dbReference type="Gene3D" id="1.25.40.10">
    <property type="entry name" value="Tetratricopeptide repeat domain"/>
    <property type="match status" value="1"/>
</dbReference>
<proteinExistence type="predicted"/>
<dbReference type="AlphaFoldDB" id="A0A345PA74"/>
<dbReference type="PROSITE" id="PS51257">
    <property type="entry name" value="PROKAR_LIPOPROTEIN"/>
    <property type="match status" value="1"/>
</dbReference>
<sequence>MTKKSKAPNFGLARAFAAGRGIGLALMFTLTACQAPQPMTADQQLHQGLGFAQSAHIDSAEHFLKNALHGYTEAGDVIGQAKANWALAELYKSKRYQDLQTPPATTEAYQRSAELFQTAAELYESQGRTALAASAHMGAANAQLLANQIAASCVQYRQAESLAHLPATRLDAAASAKLDENMKFLADLAIVCAANPL</sequence>
<evidence type="ECO:0000313" key="1">
    <source>
        <dbReference type="EMBL" id="AXI04183.1"/>
    </source>
</evidence>
<evidence type="ECO:0008006" key="3">
    <source>
        <dbReference type="Google" id="ProtNLM"/>
    </source>
</evidence>
<dbReference type="KEGG" id="mbah:HYN46_15840"/>
<protein>
    <recommendedName>
        <fullName evidence="3">Sel1 repeat family protein</fullName>
    </recommendedName>
</protein>
<dbReference type="Proteomes" id="UP000253940">
    <property type="component" value="Chromosome"/>
</dbReference>
<dbReference type="RefSeq" id="WP_114900291.1">
    <property type="nucleotide sequence ID" value="NZ_CP031222.1"/>
</dbReference>
<accession>A0A345PA74</accession>
<keyword evidence="2" id="KW-1185">Reference proteome</keyword>